<evidence type="ECO:0000259" key="6">
    <source>
        <dbReference type="Pfam" id="PF25062"/>
    </source>
</evidence>
<dbReference type="SMART" id="SM00028">
    <property type="entry name" value="TPR"/>
    <property type="match status" value="13"/>
</dbReference>
<organism evidence="10 11">
    <name type="scientific">Aphidius gifuensis</name>
    <name type="common">Parasitoid wasp</name>
    <dbReference type="NCBI Taxonomy" id="684658"/>
    <lineage>
        <taxon>Eukaryota</taxon>
        <taxon>Metazoa</taxon>
        <taxon>Ecdysozoa</taxon>
        <taxon>Arthropoda</taxon>
        <taxon>Hexapoda</taxon>
        <taxon>Insecta</taxon>
        <taxon>Pterygota</taxon>
        <taxon>Neoptera</taxon>
        <taxon>Endopterygota</taxon>
        <taxon>Hymenoptera</taxon>
        <taxon>Apocrita</taxon>
        <taxon>Ichneumonoidea</taxon>
        <taxon>Braconidae</taxon>
        <taxon>Aphidiinae</taxon>
        <taxon>Aphidius</taxon>
    </lineage>
</organism>
<sequence>MMHQYAKEAHEKYQDSDNINILLAVSYILTNRPEDALQQVSGFIDADDKKLSALIIQSFAYRLNINKDKQLIIQIDNKIHDERRKLNFSSLSKAGLIYYLFKKYEKAKEYTDKAYKINSNDFDVLINSTLIDLQLYNGKNNYLSKLMNDYPRKLIVLLLTSKFHEINNTNEQSILILNALIVRYEKLTIPFIEKLVNYLSLKNWEQVLEISNRILSIDPNNIDALKAEIIVKLCKDNDLITAGKSIHILFKNLQRYENKNIEIFIINIKLLMSLITSKDNNCLLELSKVCEKIIQNDTNVSEPMIQLGNIFLLLKNYKEAEHWYKNAIKIDNRSFEGMMGLAYCQLMEKTPGSSDIAKQQLDFLMELQSSTNNIHPKLYYMSAKIHKNNSKQSIENLDMAIKLILNNIDSYSYGYRYLYELNPSFSLDIAEEYLLHLPKITVSNNDSTIDKPILIILEKITDACCGCINGLLLFAKVKLYYCDYDGAMAILKKLLDNVDSTNATAHLLMAQIFINQGNYQSASQSLEVGLSYNFKVRDDPLYHLLTGIIEKQNNNIELSIDSLKTGMSLMNNTSSSSSFSLADQATIYLELIKIYSDIKKFDEANALMNEAIQIFSSTIEESRIKIGRAELSLDMDDIDRSIKYLSDIKPNEPYYLEGHKKLAEIHLNYRKDRYEFSKCYRELVEHCPCSKTYSMLGDAYMAIQEPDRAIESYELSLKNNPNDKILASKMGNALIKTHQYTRAVDYYTDIVRQKNCNDLKIDMAELFMKMKQYDKAEKILIQELQDGRLSSDLNNLELRGKQLLLLAKIREKSERIDDSLKTLKEAKENQIRCIQRASISSDVIVKKNILAEICLTMADYSTTIRDFNQAIEHYKDVLQYRNNDINALLNLSKLYMQINDLDKCQQYCTALLNADPNNELASVMMADLAFRKVDFETAAFHFRQLLMRRPTYWTALARLIEVSRRTGNIEDLNEWLLRAENATENSNNDAGFYYCSGLLDWRCGKLNSALRKFNAARRDQEWGQQAIYNMIEICLDPDDESSLSNEAFNEEDAEYQDSRTMALKTAQRLLQELNPKGNPHEMLTHRLLGNFFLLTTKIKTNIERALADCTILASQDTLKDHVGPALGLATAHILLKQVPRARTHLKRVAKNLWTFEDAEYLERCWLMLANIYVQSNKYDIANELLKKILQHNATCIRAHELAGYISEKEQNYRDAAICYSQAWKFGGKLKLQIGYKLAYCFFKCKKYADAIQACNEVLLQSPDYPKIRKDILEKSINNIRT</sequence>
<feature type="domain" description="Tetratricopeptide repeat protein 21A/21B N-terminal ARM repeat" evidence="6">
    <location>
        <begin position="2"/>
        <end position="208"/>
    </location>
</feature>
<dbReference type="InterPro" id="IPR056836">
    <property type="entry name" value="ARM_TT21_4th"/>
</dbReference>
<dbReference type="InterPro" id="IPR056833">
    <property type="entry name" value="ARM_TT21_N"/>
</dbReference>
<dbReference type="GO" id="GO:0035721">
    <property type="term" value="P:intraciliary retrograde transport"/>
    <property type="evidence" value="ECO:0007669"/>
    <property type="project" value="TreeGrafter"/>
</dbReference>
<proteinExistence type="inferred from homology"/>
<accession>A0A834Y209</accession>
<dbReference type="Gene3D" id="1.25.40.10">
    <property type="entry name" value="Tetratricopeptide repeat domain"/>
    <property type="match status" value="5"/>
</dbReference>
<name>A0A834Y209_APHGI</name>
<keyword evidence="11" id="KW-1185">Reference proteome</keyword>
<evidence type="ECO:0000313" key="10">
    <source>
        <dbReference type="EMBL" id="KAF7995437.1"/>
    </source>
</evidence>
<dbReference type="FunFam" id="1.25.40.10:FF:000219">
    <property type="entry name" value="Tetratricopeptide repeat domain 21B"/>
    <property type="match status" value="1"/>
</dbReference>
<feature type="domain" description="Tetratricopeptide repeat protein 21A/21B fifth ARM repeats" evidence="8">
    <location>
        <begin position="919"/>
        <end position="1035"/>
    </location>
</feature>
<dbReference type="Pfam" id="PF25063">
    <property type="entry name" value="ARM_TT21_C"/>
    <property type="match status" value="1"/>
</dbReference>
<feature type="repeat" description="TPR" evidence="4">
    <location>
        <begin position="301"/>
        <end position="334"/>
    </location>
</feature>
<dbReference type="OrthoDB" id="10259630at2759"/>
<feature type="domain" description="Tetratricopeptide repeat protein 21A/21B C-terminal ARM" evidence="7">
    <location>
        <begin position="1065"/>
        <end position="1275"/>
    </location>
</feature>
<comment type="similarity">
    <text evidence="1">Belongs to the TTC21 family.</text>
</comment>
<dbReference type="EMBL" id="JACMRX010000002">
    <property type="protein sequence ID" value="KAF7995437.1"/>
    <property type="molecule type" value="Genomic_DNA"/>
</dbReference>
<dbReference type="InterPro" id="IPR019734">
    <property type="entry name" value="TPR_rpt"/>
</dbReference>
<feature type="domain" description="Tetratricopeptide repeat protein 21A/21B second ARM" evidence="5">
    <location>
        <begin position="246"/>
        <end position="517"/>
    </location>
</feature>
<dbReference type="SUPFAM" id="SSF81901">
    <property type="entry name" value="HCP-like"/>
    <property type="match status" value="2"/>
</dbReference>
<evidence type="ECO:0000259" key="9">
    <source>
        <dbReference type="Pfam" id="PF25068"/>
    </source>
</evidence>
<dbReference type="InterPro" id="IPR056835">
    <property type="entry name" value="ARM_TT21_5th"/>
</dbReference>
<dbReference type="InterPro" id="IPR011990">
    <property type="entry name" value="TPR-like_helical_dom_sf"/>
</dbReference>
<evidence type="ECO:0000259" key="7">
    <source>
        <dbReference type="Pfam" id="PF25063"/>
    </source>
</evidence>
<dbReference type="GO" id="GO:0005929">
    <property type="term" value="C:cilium"/>
    <property type="evidence" value="ECO:0007669"/>
    <property type="project" value="GOC"/>
</dbReference>
<dbReference type="Pfam" id="PF25068">
    <property type="entry name" value="ARM_TT21_4th"/>
    <property type="match status" value="1"/>
</dbReference>
<dbReference type="GO" id="GO:0030991">
    <property type="term" value="C:intraciliary transport particle A"/>
    <property type="evidence" value="ECO:0007669"/>
    <property type="project" value="TreeGrafter"/>
</dbReference>
<dbReference type="PANTHER" id="PTHR14699:SF0">
    <property type="entry name" value="TETRATRICOPEPTIDE REPEAT PROTEIN 21 HOMOLOG"/>
    <property type="match status" value="1"/>
</dbReference>
<feature type="repeat" description="TPR" evidence="4">
    <location>
        <begin position="885"/>
        <end position="918"/>
    </location>
</feature>
<dbReference type="Pfam" id="PF25058">
    <property type="entry name" value="ARM_TT21"/>
    <property type="match status" value="1"/>
</dbReference>
<comment type="caution">
    <text evidence="10">The sequence shown here is derived from an EMBL/GenBank/DDBJ whole genome shotgun (WGS) entry which is preliminary data.</text>
</comment>
<dbReference type="InterPro" id="IPR056832">
    <property type="entry name" value="ARM_TT21_2nd"/>
</dbReference>
<evidence type="ECO:0000259" key="5">
    <source>
        <dbReference type="Pfam" id="PF25060"/>
    </source>
</evidence>
<feature type="repeat" description="TPR" evidence="4">
    <location>
        <begin position="88"/>
        <end position="121"/>
    </location>
</feature>
<evidence type="ECO:0000256" key="2">
    <source>
        <dbReference type="ARBA" id="ARBA00022737"/>
    </source>
</evidence>
<evidence type="ECO:0000256" key="1">
    <source>
        <dbReference type="ARBA" id="ARBA00010935"/>
    </source>
</evidence>
<dbReference type="SUPFAM" id="SSF48452">
    <property type="entry name" value="TPR-like"/>
    <property type="match status" value="5"/>
</dbReference>
<dbReference type="FunFam" id="1.25.40.10:FF:000197">
    <property type="entry name" value="Tetratricopeptide repeat domain 21B"/>
    <property type="match status" value="1"/>
</dbReference>
<dbReference type="Pfam" id="PF25060">
    <property type="entry name" value="ARM_TT21_2nd"/>
    <property type="match status" value="1"/>
</dbReference>
<feature type="repeat" description="TPR" evidence="4">
    <location>
        <begin position="690"/>
        <end position="723"/>
    </location>
</feature>
<dbReference type="GO" id="GO:0061512">
    <property type="term" value="P:protein localization to cilium"/>
    <property type="evidence" value="ECO:0007669"/>
    <property type="project" value="TreeGrafter"/>
</dbReference>
<dbReference type="InterPro" id="IPR040364">
    <property type="entry name" value="TTC21A/TTC21B"/>
</dbReference>
<dbReference type="InterPro" id="IPR056834">
    <property type="entry name" value="ARM_TT21_C"/>
</dbReference>
<keyword evidence="2" id="KW-0677">Repeat</keyword>
<dbReference type="Pfam" id="PF13181">
    <property type="entry name" value="TPR_8"/>
    <property type="match status" value="2"/>
</dbReference>
<keyword evidence="3 4" id="KW-0802">TPR repeat</keyword>
<dbReference type="PANTHER" id="PTHR14699">
    <property type="entry name" value="STI2 PROTEIN-RELATED"/>
    <property type="match status" value="1"/>
</dbReference>
<evidence type="ECO:0000313" key="11">
    <source>
        <dbReference type="Proteomes" id="UP000639338"/>
    </source>
</evidence>
<reference evidence="10 11" key="1">
    <citation type="submission" date="2020-08" db="EMBL/GenBank/DDBJ databases">
        <title>Aphidius gifuensis genome sequencing and assembly.</title>
        <authorList>
            <person name="Du Z."/>
        </authorList>
    </citation>
    <scope>NUCLEOTIDE SEQUENCE [LARGE SCALE GENOMIC DNA]</scope>
    <source>
        <strain evidence="10">YNYX2018</strain>
        <tissue evidence="10">Adults</tissue>
    </source>
</reference>
<protein>
    <submittedName>
        <fullName evidence="10">Uncharacterized protein</fullName>
    </submittedName>
</protein>
<gene>
    <name evidence="10" type="ORF">HCN44_006544</name>
</gene>
<evidence type="ECO:0000256" key="4">
    <source>
        <dbReference type="PROSITE-ProRule" id="PRU00339"/>
    </source>
</evidence>
<dbReference type="Pfam" id="PF25064">
    <property type="entry name" value="ARM_TT21_5th"/>
    <property type="match status" value="1"/>
</dbReference>
<dbReference type="Pfam" id="PF25062">
    <property type="entry name" value="ARM_TT21_N"/>
    <property type="match status" value="1"/>
</dbReference>
<evidence type="ECO:0000259" key="8">
    <source>
        <dbReference type="Pfam" id="PF25064"/>
    </source>
</evidence>
<evidence type="ECO:0000256" key="3">
    <source>
        <dbReference type="ARBA" id="ARBA00022803"/>
    </source>
</evidence>
<dbReference type="PROSITE" id="PS50005">
    <property type="entry name" value="TPR"/>
    <property type="match status" value="4"/>
</dbReference>
<feature type="domain" description="Tetratricopeptide repeat protein 21A/21B fourth ARM" evidence="9">
    <location>
        <begin position="726"/>
        <end position="878"/>
    </location>
</feature>
<dbReference type="Proteomes" id="UP000639338">
    <property type="component" value="Unassembled WGS sequence"/>
</dbReference>